<feature type="chain" id="PRO_5047136349" evidence="2">
    <location>
        <begin position="21"/>
        <end position="414"/>
    </location>
</feature>
<name>A0ABT2LJ53_9HYPH</name>
<feature type="region of interest" description="Disordered" evidence="1">
    <location>
        <begin position="21"/>
        <end position="51"/>
    </location>
</feature>
<protein>
    <submittedName>
        <fullName evidence="4">PQQ-dependent sugar dehydrogenase</fullName>
    </submittedName>
</protein>
<evidence type="ECO:0000256" key="2">
    <source>
        <dbReference type="SAM" id="SignalP"/>
    </source>
</evidence>
<dbReference type="RefSeq" id="WP_260901108.1">
    <property type="nucleotide sequence ID" value="NZ_JAOCZP010000002.1"/>
</dbReference>
<dbReference type="EMBL" id="JAOCZP010000002">
    <property type="protein sequence ID" value="MCT7374620.1"/>
    <property type="molecule type" value="Genomic_DNA"/>
</dbReference>
<keyword evidence="2" id="KW-0732">Signal</keyword>
<proteinExistence type="predicted"/>
<evidence type="ECO:0000313" key="4">
    <source>
        <dbReference type="EMBL" id="MCT7374620.1"/>
    </source>
</evidence>
<dbReference type="InterPro" id="IPR011042">
    <property type="entry name" value="6-blade_b-propeller_TolB-like"/>
</dbReference>
<dbReference type="PANTHER" id="PTHR19328:SF75">
    <property type="entry name" value="ALDOSE SUGAR DEHYDROGENASE YLII"/>
    <property type="match status" value="1"/>
</dbReference>
<dbReference type="PANTHER" id="PTHR19328">
    <property type="entry name" value="HEDGEHOG-INTERACTING PROTEIN"/>
    <property type="match status" value="1"/>
</dbReference>
<evidence type="ECO:0000313" key="5">
    <source>
        <dbReference type="Proteomes" id="UP001320831"/>
    </source>
</evidence>
<accession>A0ABT2LJ53</accession>
<comment type="caution">
    <text evidence="4">The sequence shown here is derived from an EMBL/GenBank/DDBJ whole genome shotgun (WGS) entry which is preliminary data.</text>
</comment>
<feature type="signal peptide" evidence="2">
    <location>
        <begin position="1"/>
        <end position="20"/>
    </location>
</feature>
<evidence type="ECO:0000256" key="1">
    <source>
        <dbReference type="SAM" id="MobiDB-lite"/>
    </source>
</evidence>
<dbReference type="InterPro" id="IPR012938">
    <property type="entry name" value="Glc/Sorbosone_DH"/>
</dbReference>
<reference evidence="4 5" key="1">
    <citation type="submission" date="2022-09" db="EMBL/GenBank/DDBJ databases">
        <title>Chelativorans salina sp. nov., a novel slightly halophilic bacterium isolated from a saline lake sediment enrichment.</title>
        <authorList>
            <person name="Gao L."/>
            <person name="Fang B.-Z."/>
            <person name="Li W.-J."/>
        </authorList>
    </citation>
    <scope>NUCLEOTIDE SEQUENCE [LARGE SCALE GENOMIC DNA]</scope>
    <source>
        <strain evidence="4 5">EGI FJ00035</strain>
    </source>
</reference>
<dbReference type="Gene3D" id="2.120.10.30">
    <property type="entry name" value="TolB, C-terminal domain"/>
    <property type="match status" value="1"/>
</dbReference>
<dbReference type="InterPro" id="IPR011041">
    <property type="entry name" value="Quinoprot_gluc/sorb_DH_b-prop"/>
</dbReference>
<sequence>MTRFVSLFAITAVLCGPALAQTSGEGTARGETAETSLPKAPDQEPVFENQTRTPLPAEKTAVETETIAEDLSNLWSMEFLSDGAMLVTAKEGDMMIVSSEGEVGAPIEGVPEVMSQGQGGLLDVALAPDFDETGMIYFSFSEPREDGGNGTSVARARLETDGSGTGTLQDLEIIFRQTPAYDGDMHFGSRLVFGPDDHLFVTVGERSDTPIRDQAQDLTSGLGKIFRINPDGSAPEGNPFARHAAIQPEIWSYGHRNIQAATLDPEGRLWTVEHGPMGGDELNRPEAGLNYGWPAITYGLDYGGAPIGLGLTAMEGMEQPVYYWDPVIAPSGMAFYQGEEFPAWDGAVLIGGLVSESLVVLHLEEGRVTSEERIPLGARVQDVKVGPDGAVYAITEADNNSSSAIMRVTSQAGG</sequence>
<organism evidence="4 5">
    <name type="scientific">Chelativorans salis</name>
    <dbReference type="NCBI Taxonomy" id="2978478"/>
    <lineage>
        <taxon>Bacteria</taxon>
        <taxon>Pseudomonadati</taxon>
        <taxon>Pseudomonadota</taxon>
        <taxon>Alphaproteobacteria</taxon>
        <taxon>Hyphomicrobiales</taxon>
        <taxon>Phyllobacteriaceae</taxon>
        <taxon>Chelativorans</taxon>
    </lineage>
</organism>
<evidence type="ECO:0000259" key="3">
    <source>
        <dbReference type="Pfam" id="PF07995"/>
    </source>
</evidence>
<dbReference type="Pfam" id="PF07995">
    <property type="entry name" value="GSDH"/>
    <property type="match status" value="1"/>
</dbReference>
<feature type="domain" description="Glucose/Sorbosone dehydrogenase" evidence="3">
    <location>
        <begin position="72"/>
        <end position="399"/>
    </location>
</feature>
<keyword evidence="5" id="KW-1185">Reference proteome</keyword>
<dbReference type="Proteomes" id="UP001320831">
    <property type="component" value="Unassembled WGS sequence"/>
</dbReference>
<dbReference type="SUPFAM" id="SSF50952">
    <property type="entry name" value="Soluble quinoprotein glucose dehydrogenase"/>
    <property type="match status" value="1"/>
</dbReference>
<gene>
    <name evidence="4" type="ORF">N5A92_06175</name>
</gene>